<dbReference type="InterPro" id="IPR029058">
    <property type="entry name" value="AB_hydrolase_fold"/>
</dbReference>
<dbReference type="InterPro" id="IPR013094">
    <property type="entry name" value="AB_hydrolase_3"/>
</dbReference>
<name>A0A2C9U2Q3_MANES</name>
<dbReference type="OMA" id="NRWAATW"/>
<dbReference type="Gene3D" id="3.40.50.1820">
    <property type="entry name" value="alpha/beta hydrolase"/>
    <property type="match status" value="1"/>
</dbReference>
<dbReference type="SUPFAM" id="SSF53474">
    <property type="entry name" value="alpha/beta-Hydrolases"/>
    <property type="match status" value="1"/>
</dbReference>
<evidence type="ECO:0000313" key="4">
    <source>
        <dbReference type="Proteomes" id="UP000091857"/>
    </source>
</evidence>
<organism evidence="3 4">
    <name type="scientific">Manihot esculenta</name>
    <name type="common">Cassava</name>
    <name type="synonym">Jatropha manihot</name>
    <dbReference type="NCBI Taxonomy" id="3983"/>
    <lineage>
        <taxon>Eukaryota</taxon>
        <taxon>Viridiplantae</taxon>
        <taxon>Streptophyta</taxon>
        <taxon>Embryophyta</taxon>
        <taxon>Tracheophyta</taxon>
        <taxon>Spermatophyta</taxon>
        <taxon>Magnoliopsida</taxon>
        <taxon>eudicotyledons</taxon>
        <taxon>Gunneridae</taxon>
        <taxon>Pentapetalae</taxon>
        <taxon>rosids</taxon>
        <taxon>fabids</taxon>
        <taxon>Malpighiales</taxon>
        <taxon>Euphorbiaceae</taxon>
        <taxon>Crotonoideae</taxon>
        <taxon>Manihoteae</taxon>
        <taxon>Manihot</taxon>
    </lineage>
</organism>
<sequence length="339" mass="38356">MSGRYTSSPRLSLKTRLGLATFSFASSTARRSNLTINRNFMKIFDPKAPSSSKPINGVSSFDITIDPSNNLWFRLYVPTTNSTSSSRYIEISLPVIIYFHGGGFCLLAANSKQFDQFCRRLAREVPAVVISVNYRLAPEYKYPCQYEDGFDALKFIDGMNFENYSVKVDLEWCFVAGDSAGGNLAHHVVVQAGEYRFSNMDVIGLIAIQPFFGGEERTESEIRFSGVPGLSIERSDWYWKAFLPEGADRNHPAVNVFGPNAVDITDLHFPATLVVIGGFDILRDWQMKYYEGLRKSRKEVYLIEYPNVIHGFYSITELPESSLLLTEIRKFIRNQTSLS</sequence>
<reference evidence="4" key="1">
    <citation type="journal article" date="2016" name="Nat. Biotechnol.">
        <title>Sequencing wild and cultivated cassava and related species reveals extensive interspecific hybridization and genetic diversity.</title>
        <authorList>
            <person name="Bredeson J.V."/>
            <person name="Lyons J.B."/>
            <person name="Prochnik S.E."/>
            <person name="Wu G.A."/>
            <person name="Ha C.M."/>
            <person name="Edsinger-Gonzales E."/>
            <person name="Grimwood J."/>
            <person name="Schmutz J."/>
            <person name="Rabbi I.Y."/>
            <person name="Egesi C."/>
            <person name="Nauluvula P."/>
            <person name="Lebot V."/>
            <person name="Ndunguru J."/>
            <person name="Mkamilo G."/>
            <person name="Bart R.S."/>
            <person name="Setter T.L."/>
            <person name="Gleadow R.M."/>
            <person name="Kulakow P."/>
            <person name="Ferguson M.E."/>
            <person name="Rounsley S."/>
            <person name="Rokhsar D.S."/>
        </authorList>
    </citation>
    <scope>NUCLEOTIDE SEQUENCE [LARGE SCALE GENOMIC DNA]</scope>
    <source>
        <strain evidence="4">cv. AM560-2</strain>
    </source>
</reference>
<dbReference type="Gramene" id="Manes.18G110800.1.v8.1">
    <property type="protein sequence ID" value="Manes.18G110800.1.v8.1.CDS.1"/>
    <property type="gene ID" value="Manes.18G110800.v8.1"/>
</dbReference>
<protein>
    <recommendedName>
        <fullName evidence="2">Alpha/beta hydrolase fold-3 domain-containing protein</fullName>
    </recommendedName>
</protein>
<dbReference type="PANTHER" id="PTHR23024">
    <property type="entry name" value="ARYLACETAMIDE DEACETYLASE"/>
    <property type="match status" value="1"/>
</dbReference>
<dbReference type="GO" id="GO:0052689">
    <property type="term" value="F:carboxylic ester hydrolase activity"/>
    <property type="evidence" value="ECO:0000318"/>
    <property type="project" value="GO_Central"/>
</dbReference>
<comment type="caution">
    <text evidence="3">The sequence shown here is derived from an EMBL/GenBank/DDBJ whole genome shotgun (WGS) entry which is preliminary data.</text>
</comment>
<proteinExistence type="inferred from homology"/>
<dbReference type="InterPro" id="IPR050466">
    <property type="entry name" value="Carboxylest/Gibb_receptor"/>
</dbReference>
<dbReference type="OrthoDB" id="408631at2759"/>
<gene>
    <name evidence="3" type="ORF">MANES_18G110800v8</name>
</gene>
<keyword evidence="4" id="KW-1185">Reference proteome</keyword>
<evidence type="ECO:0000256" key="1">
    <source>
        <dbReference type="ARBA" id="ARBA00010515"/>
    </source>
</evidence>
<dbReference type="Proteomes" id="UP000091857">
    <property type="component" value="Chromosome 18"/>
</dbReference>
<dbReference type="GO" id="GO:0009860">
    <property type="term" value="P:pollen tube growth"/>
    <property type="evidence" value="ECO:0000318"/>
    <property type="project" value="GO_Central"/>
</dbReference>
<accession>A0A2C9U2Q3</accession>
<dbReference type="PANTHER" id="PTHR23024:SF434">
    <property type="entry name" value="ALPHA_BETA HYDROLASE FOLD-3 DOMAIN-CONTAINING PROTEIN"/>
    <property type="match status" value="1"/>
</dbReference>
<dbReference type="EMBL" id="CM004404">
    <property type="protein sequence ID" value="OAY23829.1"/>
    <property type="molecule type" value="Genomic_DNA"/>
</dbReference>
<dbReference type="Pfam" id="PF07859">
    <property type="entry name" value="Abhydrolase_3"/>
    <property type="match status" value="1"/>
</dbReference>
<feature type="domain" description="Alpha/beta hydrolase fold-3" evidence="2">
    <location>
        <begin position="96"/>
        <end position="313"/>
    </location>
</feature>
<comment type="similarity">
    <text evidence="1">Belongs to the 'GDXG' lipolytic enzyme family.</text>
</comment>
<evidence type="ECO:0000313" key="3">
    <source>
        <dbReference type="EMBL" id="OAY23829.1"/>
    </source>
</evidence>
<dbReference type="AlphaFoldDB" id="A0A2C9U2Q3"/>
<evidence type="ECO:0000259" key="2">
    <source>
        <dbReference type="Pfam" id="PF07859"/>
    </source>
</evidence>